<dbReference type="PANTHER" id="PTHR43798:SF33">
    <property type="entry name" value="HYDROLASE, PUTATIVE (AFU_ORTHOLOGUE AFUA_2G14860)-RELATED"/>
    <property type="match status" value="1"/>
</dbReference>
<dbReference type="RefSeq" id="WP_129610654.1">
    <property type="nucleotide sequence ID" value="NZ_UWOC01000172.1"/>
</dbReference>
<evidence type="ECO:0000313" key="3">
    <source>
        <dbReference type="Proteomes" id="UP000289200"/>
    </source>
</evidence>
<dbReference type="OrthoDB" id="9799612at2"/>
<keyword evidence="3" id="KW-1185">Reference proteome</keyword>
<organism evidence="2 3">
    <name type="scientific">Rhodoplanes serenus</name>
    <dbReference type="NCBI Taxonomy" id="200615"/>
    <lineage>
        <taxon>Bacteria</taxon>
        <taxon>Pseudomonadati</taxon>
        <taxon>Pseudomonadota</taxon>
        <taxon>Alphaproteobacteria</taxon>
        <taxon>Hyphomicrobiales</taxon>
        <taxon>Nitrobacteraceae</taxon>
        <taxon>Rhodoplanes</taxon>
    </lineage>
</organism>
<dbReference type="InterPro" id="IPR000073">
    <property type="entry name" value="AB_hydrolase_1"/>
</dbReference>
<evidence type="ECO:0000259" key="1">
    <source>
        <dbReference type="Pfam" id="PF00561"/>
    </source>
</evidence>
<reference evidence="3" key="1">
    <citation type="submission" date="2018-10" db="EMBL/GenBank/DDBJ databases">
        <authorList>
            <person name="Peiro R."/>
            <person name="Begona"/>
            <person name="Cbmso G."/>
            <person name="Lopez M."/>
            <person name="Gonzalez S."/>
            <person name="Sacristan E."/>
            <person name="Castillo E."/>
        </authorList>
    </citation>
    <scope>NUCLEOTIDE SEQUENCE [LARGE SCALE GENOMIC DNA]</scope>
</reference>
<gene>
    <name evidence="2" type="primary">nap</name>
    <name evidence="2" type="ORF">RHODGE_RHODGE_03758</name>
</gene>
<dbReference type="Gene3D" id="3.40.50.1820">
    <property type="entry name" value="alpha/beta hydrolase"/>
    <property type="match status" value="1"/>
</dbReference>
<comment type="caution">
    <text evidence="2">The sequence shown here is derived from an EMBL/GenBank/DDBJ whole genome shotgun (WGS) entry which is preliminary data.</text>
</comment>
<dbReference type="AlphaFoldDB" id="A0A447CZ61"/>
<feature type="domain" description="AB hydrolase-1" evidence="1">
    <location>
        <begin position="53"/>
        <end position="152"/>
    </location>
</feature>
<proteinExistence type="predicted"/>
<dbReference type="GO" id="GO:0016020">
    <property type="term" value="C:membrane"/>
    <property type="evidence" value="ECO:0007669"/>
    <property type="project" value="TreeGrafter"/>
</dbReference>
<name>A0A447CZ61_9BRAD</name>
<dbReference type="EMBL" id="UWOC01000172">
    <property type="protein sequence ID" value="VCU10559.1"/>
    <property type="molecule type" value="Genomic_DNA"/>
</dbReference>
<dbReference type="PANTHER" id="PTHR43798">
    <property type="entry name" value="MONOACYLGLYCEROL LIPASE"/>
    <property type="match status" value="1"/>
</dbReference>
<dbReference type="PRINTS" id="PR00111">
    <property type="entry name" value="ABHYDROLASE"/>
</dbReference>
<protein>
    <submittedName>
        <fullName evidence="2">Carboxylesterase nap</fullName>
    </submittedName>
</protein>
<dbReference type="SUPFAM" id="SSF53474">
    <property type="entry name" value="alpha/beta-Hydrolases"/>
    <property type="match status" value="1"/>
</dbReference>
<evidence type="ECO:0000313" key="2">
    <source>
        <dbReference type="EMBL" id="VCU10559.1"/>
    </source>
</evidence>
<dbReference type="InterPro" id="IPR029058">
    <property type="entry name" value="AB_hydrolase_fold"/>
</dbReference>
<dbReference type="InterPro" id="IPR050266">
    <property type="entry name" value="AB_hydrolase_sf"/>
</dbReference>
<sequence length="292" mass="31811">MTDAVFRSEASSRQIAAQYRQVLDHWPVPKSELHLPTRQGSTFVLACGDEAAPPIVLLHGAQANSAAWMPDVALWSSRFRLLAVDMIGEAGLSAPVRPALAGDAHALWLDDVFDGLGLRSAGLVGTSLGGWLALDYAARRPERVRALALICPAGIGRQKNLLLKAAPLLLFGAWGRRRIRQMVFGPAPIDIPADLRPMTDLMEAIGRAIRPRVVTIPRLSDDELSRLAMPILAIVGGRDVLLDSRDTRARLERAAPHAQVRFIADGHHFLPNQASPIMEFLERHLLPNSSAP</sequence>
<dbReference type="Pfam" id="PF00561">
    <property type="entry name" value="Abhydrolase_1"/>
    <property type="match status" value="1"/>
</dbReference>
<accession>A0A447CZ61</accession>
<dbReference type="Proteomes" id="UP000289200">
    <property type="component" value="Unassembled WGS sequence"/>
</dbReference>